<name>M2UJI8_COCH5</name>
<proteinExistence type="predicted"/>
<feature type="compositionally biased region" description="Basic residues" evidence="1">
    <location>
        <begin position="64"/>
        <end position="73"/>
    </location>
</feature>
<gene>
    <name evidence="2" type="ORF">COCHEDRAFT_1023329</name>
</gene>
<organism evidence="2 3">
    <name type="scientific">Cochliobolus heterostrophus (strain C5 / ATCC 48332 / race O)</name>
    <name type="common">Southern corn leaf blight fungus</name>
    <name type="synonym">Bipolaris maydis</name>
    <dbReference type="NCBI Taxonomy" id="701091"/>
    <lineage>
        <taxon>Eukaryota</taxon>
        <taxon>Fungi</taxon>
        <taxon>Dikarya</taxon>
        <taxon>Ascomycota</taxon>
        <taxon>Pezizomycotina</taxon>
        <taxon>Dothideomycetes</taxon>
        <taxon>Pleosporomycetidae</taxon>
        <taxon>Pleosporales</taxon>
        <taxon>Pleosporineae</taxon>
        <taxon>Pleosporaceae</taxon>
        <taxon>Bipolaris</taxon>
    </lineage>
</organism>
<feature type="non-terminal residue" evidence="2">
    <location>
        <position position="73"/>
    </location>
</feature>
<dbReference type="Proteomes" id="UP000016936">
    <property type="component" value="Unassembled WGS sequence"/>
</dbReference>
<dbReference type="AlphaFoldDB" id="M2UJI8"/>
<feature type="region of interest" description="Disordered" evidence="1">
    <location>
        <begin position="21"/>
        <end position="73"/>
    </location>
</feature>
<dbReference type="eggNOG" id="ENOG502R0P6">
    <property type="taxonomic scope" value="Eukaryota"/>
</dbReference>
<keyword evidence="3" id="KW-1185">Reference proteome</keyword>
<evidence type="ECO:0000256" key="1">
    <source>
        <dbReference type="SAM" id="MobiDB-lite"/>
    </source>
</evidence>
<accession>M2UJI8</accession>
<feature type="compositionally biased region" description="Basic residues" evidence="1">
    <location>
        <begin position="34"/>
        <end position="47"/>
    </location>
</feature>
<dbReference type="OrthoDB" id="3800848at2759"/>
<sequence>MADTLAESAIVQDTTLPEIPAIVEPDVDADERGRLKRRRQSSQHSPRRASSPSRGHDRNSGSRYRTHYRKHHR</sequence>
<evidence type="ECO:0000313" key="3">
    <source>
        <dbReference type="Proteomes" id="UP000016936"/>
    </source>
</evidence>
<reference evidence="2 3" key="1">
    <citation type="journal article" date="2012" name="PLoS Pathog.">
        <title>Diverse lifestyles and strategies of plant pathogenesis encoded in the genomes of eighteen Dothideomycetes fungi.</title>
        <authorList>
            <person name="Ohm R.A."/>
            <person name="Feau N."/>
            <person name="Henrissat B."/>
            <person name="Schoch C.L."/>
            <person name="Horwitz B.A."/>
            <person name="Barry K.W."/>
            <person name="Condon B.J."/>
            <person name="Copeland A.C."/>
            <person name="Dhillon B."/>
            <person name="Glaser F."/>
            <person name="Hesse C.N."/>
            <person name="Kosti I."/>
            <person name="LaButti K."/>
            <person name="Lindquist E.A."/>
            <person name="Lucas S."/>
            <person name="Salamov A.A."/>
            <person name="Bradshaw R.E."/>
            <person name="Ciuffetti L."/>
            <person name="Hamelin R.C."/>
            <person name="Kema G.H.J."/>
            <person name="Lawrence C."/>
            <person name="Scott J.A."/>
            <person name="Spatafora J.W."/>
            <person name="Turgeon B.G."/>
            <person name="de Wit P.J.G.M."/>
            <person name="Zhong S."/>
            <person name="Goodwin S.B."/>
            <person name="Grigoriev I.V."/>
        </authorList>
    </citation>
    <scope>NUCLEOTIDE SEQUENCE [LARGE SCALE GENOMIC DNA]</scope>
    <source>
        <strain evidence="3">C5 / ATCC 48332 / race O</strain>
    </source>
</reference>
<protein>
    <submittedName>
        <fullName evidence="2">Uncharacterized protein</fullName>
    </submittedName>
</protein>
<dbReference type="EMBL" id="KB445581">
    <property type="protein sequence ID" value="EMD88112.1"/>
    <property type="molecule type" value="Genomic_DNA"/>
</dbReference>
<evidence type="ECO:0000313" key="2">
    <source>
        <dbReference type="EMBL" id="EMD88112.1"/>
    </source>
</evidence>
<reference evidence="3" key="2">
    <citation type="journal article" date="2013" name="PLoS Genet.">
        <title>Comparative genome structure, secondary metabolite, and effector coding capacity across Cochliobolus pathogens.</title>
        <authorList>
            <person name="Condon B.J."/>
            <person name="Leng Y."/>
            <person name="Wu D."/>
            <person name="Bushley K.E."/>
            <person name="Ohm R.A."/>
            <person name="Otillar R."/>
            <person name="Martin J."/>
            <person name="Schackwitz W."/>
            <person name="Grimwood J."/>
            <person name="MohdZainudin N."/>
            <person name="Xue C."/>
            <person name="Wang R."/>
            <person name="Manning V.A."/>
            <person name="Dhillon B."/>
            <person name="Tu Z.J."/>
            <person name="Steffenson B.J."/>
            <person name="Salamov A."/>
            <person name="Sun H."/>
            <person name="Lowry S."/>
            <person name="LaButti K."/>
            <person name="Han J."/>
            <person name="Copeland A."/>
            <person name="Lindquist E."/>
            <person name="Barry K."/>
            <person name="Schmutz J."/>
            <person name="Baker S.E."/>
            <person name="Ciuffetti L.M."/>
            <person name="Grigoriev I.V."/>
            <person name="Zhong S."/>
            <person name="Turgeon B.G."/>
        </authorList>
    </citation>
    <scope>NUCLEOTIDE SEQUENCE [LARGE SCALE GENOMIC DNA]</scope>
    <source>
        <strain evidence="3">C5 / ATCC 48332 / race O</strain>
    </source>
</reference>
<dbReference type="HOGENOM" id="CLU_2711523_0_0_1"/>